<feature type="transmembrane region" description="Helical" evidence="5">
    <location>
        <begin position="457"/>
        <end position="479"/>
    </location>
</feature>
<feature type="transmembrane region" description="Helical" evidence="5">
    <location>
        <begin position="414"/>
        <end position="436"/>
    </location>
</feature>
<dbReference type="OrthoDB" id="262547at2759"/>
<evidence type="ECO:0000256" key="4">
    <source>
        <dbReference type="ARBA" id="ARBA00023136"/>
    </source>
</evidence>
<evidence type="ECO:0000313" key="8">
    <source>
        <dbReference type="Proteomes" id="UP000054558"/>
    </source>
</evidence>
<feature type="transmembrane region" description="Helical" evidence="5">
    <location>
        <begin position="127"/>
        <end position="147"/>
    </location>
</feature>
<feature type="transmembrane region" description="Helical" evidence="5">
    <location>
        <begin position="193"/>
        <end position="216"/>
    </location>
</feature>
<dbReference type="EMBL" id="DF237040">
    <property type="protein sequence ID" value="GAQ81812.1"/>
    <property type="molecule type" value="Genomic_DNA"/>
</dbReference>
<comment type="subcellular location">
    <subcellularLocation>
        <location evidence="1">Membrane</location>
        <topology evidence="1">Multi-pass membrane protein</topology>
    </subcellularLocation>
</comment>
<feature type="transmembrane region" description="Helical" evidence="5">
    <location>
        <begin position="99"/>
        <end position="120"/>
    </location>
</feature>
<keyword evidence="3 5" id="KW-1133">Transmembrane helix</keyword>
<dbReference type="AlphaFoldDB" id="A0A1Y1HVH8"/>
<feature type="transmembrane region" description="Helical" evidence="5">
    <location>
        <begin position="589"/>
        <end position="609"/>
    </location>
</feature>
<evidence type="ECO:0000256" key="1">
    <source>
        <dbReference type="ARBA" id="ARBA00004141"/>
    </source>
</evidence>
<feature type="transmembrane region" description="Helical" evidence="5">
    <location>
        <begin position="499"/>
        <end position="521"/>
    </location>
</feature>
<reference evidence="7 8" key="1">
    <citation type="journal article" date="2014" name="Nat. Commun.">
        <title>Klebsormidium flaccidum genome reveals primary factors for plant terrestrial adaptation.</title>
        <authorList>
            <person name="Hori K."/>
            <person name="Maruyama F."/>
            <person name="Fujisawa T."/>
            <person name="Togashi T."/>
            <person name="Yamamoto N."/>
            <person name="Seo M."/>
            <person name="Sato S."/>
            <person name="Yamada T."/>
            <person name="Mori H."/>
            <person name="Tajima N."/>
            <person name="Moriyama T."/>
            <person name="Ikeuchi M."/>
            <person name="Watanabe M."/>
            <person name="Wada H."/>
            <person name="Kobayashi K."/>
            <person name="Saito M."/>
            <person name="Masuda T."/>
            <person name="Sasaki-Sekimoto Y."/>
            <person name="Mashiguchi K."/>
            <person name="Awai K."/>
            <person name="Shimojima M."/>
            <person name="Masuda S."/>
            <person name="Iwai M."/>
            <person name="Nobusawa T."/>
            <person name="Narise T."/>
            <person name="Kondo S."/>
            <person name="Saito H."/>
            <person name="Sato R."/>
            <person name="Murakawa M."/>
            <person name="Ihara Y."/>
            <person name="Oshima-Yamada Y."/>
            <person name="Ohtaka K."/>
            <person name="Satoh M."/>
            <person name="Sonobe K."/>
            <person name="Ishii M."/>
            <person name="Ohtani R."/>
            <person name="Kanamori-Sato M."/>
            <person name="Honoki R."/>
            <person name="Miyazaki D."/>
            <person name="Mochizuki H."/>
            <person name="Umetsu J."/>
            <person name="Higashi K."/>
            <person name="Shibata D."/>
            <person name="Kamiya Y."/>
            <person name="Sato N."/>
            <person name="Nakamura Y."/>
            <person name="Tabata S."/>
            <person name="Ida S."/>
            <person name="Kurokawa K."/>
            <person name="Ohta H."/>
        </authorList>
    </citation>
    <scope>NUCLEOTIDE SEQUENCE [LARGE SCALE GENOMIC DNA]</scope>
    <source>
        <strain evidence="7 8">NIES-2285</strain>
    </source>
</reference>
<evidence type="ECO:0000256" key="5">
    <source>
        <dbReference type="SAM" id="Phobius"/>
    </source>
</evidence>
<dbReference type="InterPro" id="IPR003689">
    <property type="entry name" value="ZIP"/>
</dbReference>
<feature type="chain" id="PRO_5012688576" evidence="6">
    <location>
        <begin position="26"/>
        <end position="624"/>
    </location>
</feature>
<sequence length="624" mass="64334">MPRYRGSGLAVLLLAVCCLTAAVSGQIDDGAASEKVSLRGASSLTLEKDHGHKPEQLGQQGNSPEFLTEALSAEAASRVPSINTAKAPPLKPRVAPVTVAFLTVLMALATGLGSVPFFFLDMKGKGYAGICNGMACGVMLAASFGLLHEGEAYGGAECVVLGVLLGGLFILASQKYMAQFGEVKLMSLEGVNAHKAALIVAIMTLHAFGEGAGVGVSFAGPRGLPQGLLVTIAIAVHNIPEGLAVSMVLSSKGVSARRAMLWSIITSLPQPLVAVPAYMFAETFTKFLPLCMGFAAGCMIWMVFAELLPDSLEEASPTAIAASATLSIAFMEALSCFMKTLEQGPGSQKRSPSTPLLWSLLFGLGPAFGGLLAVFAQRVAKFSQAGMMGGAAGLMLALGAARPVQLLLGDHPPWLNMVLFLGLGAVTFGLVGHWAVGRGVHKKTDEEEAVLKSDGKLLDTPVSKAAMLAVTAILIHAWVEGLVLGVAARLAEGNIGLHMLAPVVLHSLPRGAAVAAIIGALSKSPRGALLSSALSGFAGPVGAVVALALGIRRLQPLDDVMMLASGAIILGAWKHLLPRAWRLDGRRTLAGLFVGAGFAAMSFCGTHLLCAHTFLCVAAPDAVT</sequence>
<evidence type="ECO:0000256" key="3">
    <source>
        <dbReference type="ARBA" id="ARBA00022989"/>
    </source>
</evidence>
<proteinExistence type="predicted"/>
<evidence type="ECO:0000256" key="2">
    <source>
        <dbReference type="ARBA" id="ARBA00022692"/>
    </source>
</evidence>
<feature type="transmembrane region" description="Helical" evidence="5">
    <location>
        <begin position="153"/>
        <end position="172"/>
    </location>
</feature>
<protein>
    <submittedName>
        <fullName evidence="7">Zinc transporter and related ZIP domain-containing proteins</fullName>
    </submittedName>
</protein>
<feature type="transmembrane region" description="Helical" evidence="5">
    <location>
        <begin position="287"/>
        <end position="308"/>
    </location>
</feature>
<gene>
    <name evidence="7" type="ORF">KFL_000910310</name>
</gene>
<evidence type="ECO:0000256" key="6">
    <source>
        <dbReference type="SAM" id="SignalP"/>
    </source>
</evidence>
<feature type="transmembrane region" description="Helical" evidence="5">
    <location>
        <begin position="228"/>
        <end position="249"/>
    </location>
</feature>
<keyword evidence="6" id="KW-0732">Signal</keyword>
<dbReference type="GO" id="GO:0005385">
    <property type="term" value="F:zinc ion transmembrane transporter activity"/>
    <property type="evidence" value="ECO:0000318"/>
    <property type="project" value="GO_Central"/>
</dbReference>
<dbReference type="Proteomes" id="UP000054558">
    <property type="component" value="Unassembled WGS sequence"/>
</dbReference>
<keyword evidence="2 5" id="KW-0812">Transmembrane</keyword>
<organism evidence="7 8">
    <name type="scientific">Klebsormidium nitens</name>
    <name type="common">Green alga</name>
    <name type="synonym">Ulothrix nitens</name>
    <dbReference type="NCBI Taxonomy" id="105231"/>
    <lineage>
        <taxon>Eukaryota</taxon>
        <taxon>Viridiplantae</taxon>
        <taxon>Streptophyta</taxon>
        <taxon>Klebsormidiophyceae</taxon>
        <taxon>Klebsormidiales</taxon>
        <taxon>Klebsormidiaceae</taxon>
        <taxon>Klebsormidium</taxon>
    </lineage>
</organism>
<name>A0A1Y1HVH8_KLENI</name>
<feature type="transmembrane region" description="Helical" evidence="5">
    <location>
        <begin position="388"/>
        <end position="408"/>
    </location>
</feature>
<keyword evidence="8" id="KW-1185">Reference proteome</keyword>
<dbReference type="PANTHER" id="PTHR11040:SF70">
    <property type="entry name" value="OS05G0316100 PROTEIN"/>
    <property type="match status" value="1"/>
</dbReference>
<dbReference type="GO" id="GO:0016020">
    <property type="term" value="C:membrane"/>
    <property type="evidence" value="ECO:0000318"/>
    <property type="project" value="GO_Central"/>
</dbReference>
<feature type="signal peptide" evidence="6">
    <location>
        <begin position="1"/>
        <end position="25"/>
    </location>
</feature>
<dbReference type="PANTHER" id="PTHR11040">
    <property type="entry name" value="ZINC/IRON TRANSPORTER"/>
    <property type="match status" value="1"/>
</dbReference>
<accession>A0A1Y1HVH8</accession>
<keyword evidence="4 5" id="KW-0472">Membrane</keyword>
<feature type="transmembrane region" description="Helical" evidence="5">
    <location>
        <begin position="528"/>
        <end position="548"/>
    </location>
</feature>
<feature type="transmembrane region" description="Helical" evidence="5">
    <location>
        <begin position="560"/>
        <end position="577"/>
    </location>
</feature>
<dbReference type="GO" id="GO:0071577">
    <property type="term" value="P:zinc ion transmembrane transport"/>
    <property type="evidence" value="ECO:0000318"/>
    <property type="project" value="GO_Central"/>
</dbReference>
<dbReference type="OMA" id="FGATDNW"/>
<evidence type="ECO:0000313" key="7">
    <source>
        <dbReference type="EMBL" id="GAQ81812.1"/>
    </source>
</evidence>
<feature type="transmembrane region" description="Helical" evidence="5">
    <location>
        <begin position="356"/>
        <end position="376"/>
    </location>
</feature>
<dbReference type="STRING" id="105231.A0A1Y1HVH8"/>
<dbReference type="Pfam" id="PF02535">
    <property type="entry name" value="Zip"/>
    <property type="match status" value="2"/>
</dbReference>